<evidence type="ECO:0000259" key="1">
    <source>
        <dbReference type="Pfam" id="PF18701"/>
    </source>
</evidence>
<keyword evidence="3" id="KW-1185">Reference proteome</keyword>
<dbReference type="EMBL" id="BGZK01002357">
    <property type="protein sequence ID" value="GBP93256.1"/>
    <property type="molecule type" value="Genomic_DNA"/>
</dbReference>
<sequence length="105" mass="11788">MAHLPAERTNIEFPFDTGVDYAGPIMIADRKGREKSKWYMQQRELTNGTMALIKDSHAPPLMWLLGRIARIIPGIDGIARVVDIQTKKGVIRRAFNTICPLPISS</sequence>
<feature type="domain" description="DUF5641" evidence="1">
    <location>
        <begin position="34"/>
        <end position="101"/>
    </location>
</feature>
<evidence type="ECO:0000313" key="2">
    <source>
        <dbReference type="EMBL" id="GBP93256.1"/>
    </source>
</evidence>
<gene>
    <name evidence="2" type="ORF">EVAR_100596_1</name>
</gene>
<dbReference type="AlphaFoldDB" id="A0A4C1ZXS2"/>
<name>A0A4C1ZXS2_EUMVA</name>
<reference evidence="2 3" key="1">
    <citation type="journal article" date="2019" name="Commun. Biol.">
        <title>The bagworm genome reveals a unique fibroin gene that provides high tensile strength.</title>
        <authorList>
            <person name="Kono N."/>
            <person name="Nakamura H."/>
            <person name="Ohtoshi R."/>
            <person name="Tomita M."/>
            <person name="Numata K."/>
            <person name="Arakawa K."/>
        </authorList>
    </citation>
    <scope>NUCLEOTIDE SEQUENCE [LARGE SCALE GENOMIC DNA]</scope>
</reference>
<proteinExistence type="predicted"/>
<dbReference type="PANTHER" id="PTHR47331:SF1">
    <property type="entry name" value="GAG-LIKE PROTEIN"/>
    <property type="match status" value="1"/>
</dbReference>
<dbReference type="Proteomes" id="UP000299102">
    <property type="component" value="Unassembled WGS sequence"/>
</dbReference>
<comment type="caution">
    <text evidence="2">The sequence shown here is derived from an EMBL/GenBank/DDBJ whole genome shotgun (WGS) entry which is preliminary data.</text>
</comment>
<dbReference type="PANTHER" id="PTHR47331">
    <property type="entry name" value="PHD-TYPE DOMAIN-CONTAINING PROTEIN"/>
    <property type="match status" value="1"/>
</dbReference>
<accession>A0A4C1ZXS2</accession>
<dbReference type="InterPro" id="IPR040676">
    <property type="entry name" value="DUF5641"/>
</dbReference>
<protein>
    <recommendedName>
        <fullName evidence="1">DUF5641 domain-containing protein</fullName>
    </recommendedName>
</protein>
<dbReference type="Pfam" id="PF18701">
    <property type="entry name" value="DUF5641"/>
    <property type="match status" value="1"/>
</dbReference>
<organism evidence="2 3">
    <name type="scientific">Eumeta variegata</name>
    <name type="common">Bagworm moth</name>
    <name type="synonym">Eumeta japonica</name>
    <dbReference type="NCBI Taxonomy" id="151549"/>
    <lineage>
        <taxon>Eukaryota</taxon>
        <taxon>Metazoa</taxon>
        <taxon>Ecdysozoa</taxon>
        <taxon>Arthropoda</taxon>
        <taxon>Hexapoda</taxon>
        <taxon>Insecta</taxon>
        <taxon>Pterygota</taxon>
        <taxon>Neoptera</taxon>
        <taxon>Endopterygota</taxon>
        <taxon>Lepidoptera</taxon>
        <taxon>Glossata</taxon>
        <taxon>Ditrysia</taxon>
        <taxon>Tineoidea</taxon>
        <taxon>Psychidae</taxon>
        <taxon>Oiketicinae</taxon>
        <taxon>Eumeta</taxon>
    </lineage>
</organism>
<dbReference type="OrthoDB" id="8036689at2759"/>
<evidence type="ECO:0000313" key="3">
    <source>
        <dbReference type="Proteomes" id="UP000299102"/>
    </source>
</evidence>